<dbReference type="RefSeq" id="WP_284321891.1">
    <property type="nucleotide sequence ID" value="NZ_BSOB01000035.1"/>
</dbReference>
<name>A0ABQ5XSA6_9GAMM</name>
<dbReference type="Proteomes" id="UP001156670">
    <property type="component" value="Unassembled WGS sequence"/>
</dbReference>
<reference evidence="2" key="1">
    <citation type="journal article" date="2019" name="Int. J. Syst. Evol. Microbiol.">
        <title>The Global Catalogue of Microorganisms (GCM) 10K type strain sequencing project: providing services to taxonomists for standard genome sequencing and annotation.</title>
        <authorList>
            <consortium name="The Broad Institute Genomics Platform"/>
            <consortium name="The Broad Institute Genome Sequencing Center for Infectious Disease"/>
            <person name="Wu L."/>
            <person name="Ma J."/>
        </authorList>
    </citation>
    <scope>NUCLEOTIDE SEQUENCE [LARGE SCALE GENOMIC DNA]</scope>
    <source>
        <strain evidence="2">NBRC 111980</strain>
    </source>
</reference>
<gene>
    <name evidence="1" type="ORF">GCM10007901_31370</name>
</gene>
<dbReference type="EMBL" id="BSOB01000035">
    <property type="protein sequence ID" value="GLQ94186.1"/>
    <property type="molecule type" value="Genomic_DNA"/>
</dbReference>
<sequence length="315" mass="34302">MLEENIKHIKMGVAGLSEEIELRLSLACGLLAASQIDIELQDWQGNESDILVVDIDSGHGRLAYEMATRRNLPVLVFPRSGDSETQYASKLERDAPAAVLARALQEKLQTSSEASSDDVQGLLGICIREAGCNQDLLVKRGGIAMILRHAAGRILTRSVSDLAAAETRLLEGTWLCMTRPAKDPHEHEWLVSRSLDGFLIKACLKYQDSLPSLGGKLYRLTRWPDLGSVTDDQETLRLSALLQRSAWSADALAKHTGMSTESIHAFLWATLASGALARADGNMVKPDAPQVPATASSLIQRVARHFGLKLGYSHA</sequence>
<organism evidence="1 2">
    <name type="scientific">Dyella acidisoli</name>
    <dbReference type="NCBI Taxonomy" id="1867834"/>
    <lineage>
        <taxon>Bacteria</taxon>
        <taxon>Pseudomonadati</taxon>
        <taxon>Pseudomonadota</taxon>
        <taxon>Gammaproteobacteria</taxon>
        <taxon>Lysobacterales</taxon>
        <taxon>Rhodanobacteraceae</taxon>
        <taxon>Dyella</taxon>
    </lineage>
</organism>
<protein>
    <submittedName>
        <fullName evidence="1">Uncharacterized protein</fullName>
    </submittedName>
</protein>
<accession>A0ABQ5XSA6</accession>
<proteinExistence type="predicted"/>
<keyword evidence="2" id="KW-1185">Reference proteome</keyword>
<evidence type="ECO:0000313" key="2">
    <source>
        <dbReference type="Proteomes" id="UP001156670"/>
    </source>
</evidence>
<evidence type="ECO:0000313" key="1">
    <source>
        <dbReference type="EMBL" id="GLQ94186.1"/>
    </source>
</evidence>
<comment type="caution">
    <text evidence="1">The sequence shown here is derived from an EMBL/GenBank/DDBJ whole genome shotgun (WGS) entry which is preliminary data.</text>
</comment>